<dbReference type="Proteomes" id="UP000030678">
    <property type="component" value="Unassembled WGS sequence"/>
</dbReference>
<evidence type="ECO:0000256" key="1">
    <source>
        <dbReference type="SAM" id="MobiDB-lite"/>
    </source>
</evidence>
<name>V9DJ81_9EURO</name>
<protein>
    <submittedName>
        <fullName evidence="2">Uncharacterized protein</fullName>
    </submittedName>
</protein>
<feature type="region of interest" description="Disordered" evidence="1">
    <location>
        <begin position="126"/>
        <end position="149"/>
    </location>
</feature>
<feature type="region of interest" description="Disordered" evidence="1">
    <location>
        <begin position="1"/>
        <end position="95"/>
    </location>
</feature>
<sequence>MAHAGPSSSGPAPDPSPIGPPPLRDDEEQHTYPPRTRDERPHRPRSPEPEPDPYEILDEPLPEMEHFVPDSTLKVPPSRPALPFPPLGDENLISPPPHRTLQFGLTPYDHDREDRRTLLQEREANDRQARLGTKQDNRQIFQERASDQRNDRNIHAADRRTRAEIAAADARTRAEIEAADRRNQANLDAADRLNWRDNAVRLGVAGIAATAGLGVAGFAYGANGLRADGARDAAMIAADGARDAARIAAGEAIESGARNHPRDFRAPAGVELHHNPRQVAPGIKPVPVLPPPNRLRAGAGSRRSSRKGTLDDLD</sequence>
<evidence type="ECO:0000313" key="3">
    <source>
        <dbReference type="Proteomes" id="UP000030678"/>
    </source>
</evidence>
<feature type="compositionally biased region" description="Pro residues" evidence="1">
    <location>
        <begin position="12"/>
        <end position="22"/>
    </location>
</feature>
<feature type="compositionally biased region" description="Acidic residues" evidence="1">
    <location>
        <begin position="49"/>
        <end position="62"/>
    </location>
</feature>
<feature type="compositionally biased region" description="Basic and acidic residues" evidence="1">
    <location>
        <begin position="23"/>
        <end position="48"/>
    </location>
</feature>
<feature type="compositionally biased region" description="Basic and acidic residues" evidence="1">
    <location>
        <begin position="126"/>
        <end position="137"/>
    </location>
</feature>
<dbReference type="EMBL" id="KB822700">
    <property type="protein sequence ID" value="ETI26781.1"/>
    <property type="molecule type" value="Genomic_DNA"/>
</dbReference>
<gene>
    <name evidence="2" type="ORF">G647_10226</name>
</gene>
<reference evidence="2 3" key="1">
    <citation type="submission" date="2013-03" db="EMBL/GenBank/DDBJ databases">
        <title>The Genome Sequence of Cladophialophora carrionii CBS 160.54.</title>
        <authorList>
            <consortium name="The Broad Institute Genomics Platform"/>
            <person name="Cuomo C."/>
            <person name="de Hoog S."/>
            <person name="Gorbushina A."/>
            <person name="Walker B."/>
            <person name="Young S.K."/>
            <person name="Zeng Q."/>
            <person name="Gargeya S."/>
            <person name="Fitzgerald M."/>
            <person name="Haas B."/>
            <person name="Abouelleil A."/>
            <person name="Allen A.W."/>
            <person name="Alvarado L."/>
            <person name="Arachchi H.M."/>
            <person name="Berlin A.M."/>
            <person name="Chapman S.B."/>
            <person name="Gainer-Dewar J."/>
            <person name="Goldberg J."/>
            <person name="Griggs A."/>
            <person name="Gujja S."/>
            <person name="Hansen M."/>
            <person name="Howarth C."/>
            <person name="Imamovic A."/>
            <person name="Ireland A."/>
            <person name="Larimer J."/>
            <person name="McCowan C."/>
            <person name="Murphy C."/>
            <person name="Pearson M."/>
            <person name="Poon T.W."/>
            <person name="Priest M."/>
            <person name="Roberts A."/>
            <person name="Saif S."/>
            <person name="Shea T."/>
            <person name="Sisk P."/>
            <person name="Sykes S."/>
            <person name="Wortman J."/>
            <person name="Nusbaum C."/>
            <person name="Birren B."/>
        </authorList>
    </citation>
    <scope>NUCLEOTIDE SEQUENCE [LARGE SCALE GENOMIC DNA]</scope>
    <source>
        <strain evidence="2 3">CBS 160.54</strain>
    </source>
</reference>
<dbReference type="VEuPathDB" id="FungiDB:G647_10226"/>
<evidence type="ECO:0000313" key="2">
    <source>
        <dbReference type="EMBL" id="ETI26781.1"/>
    </source>
</evidence>
<accession>V9DJ81</accession>
<feature type="compositionally biased region" description="Low complexity" evidence="1">
    <location>
        <begin position="1"/>
        <end position="11"/>
    </location>
</feature>
<organism evidence="2 3">
    <name type="scientific">Cladophialophora carrionii CBS 160.54</name>
    <dbReference type="NCBI Taxonomy" id="1279043"/>
    <lineage>
        <taxon>Eukaryota</taxon>
        <taxon>Fungi</taxon>
        <taxon>Dikarya</taxon>
        <taxon>Ascomycota</taxon>
        <taxon>Pezizomycotina</taxon>
        <taxon>Eurotiomycetes</taxon>
        <taxon>Chaetothyriomycetidae</taxon>
        <taxon>Chaetothyriales</taxon>
        <taxon>Herpotrichiellaceae</taxon>
        <taxon>Cladophialophora</taxon>
    </lineage>
</organism>
<dbReference type="AlphaFoldDB" id="V9DJ81"/>
<feature type="region of interest" description="Disordered" evidence="1">
    <location>
        <begin position="275"/>
        <end position="314"/>
    </location>
</feature>
<dbReference type="GeneID" id="19988719"/>
<feature type="compositionally biased region" description="Pro residues" evidence="1">
    <location>
        <begin position="77"/>
        <end position="86"/>
    </location>
</feature>
<dbReference type="HOGENOM" id="CLU_885668_0_0_1"/>
<dbReference type="RefSeq" id="XP_008724440.1">
    <property type="nucleotide sequence ID" value="XM_008726218.1"/>
</dbReference>
<proteinExistence type="predicted"/>